<dbReference type="Proteomes" id="UP000265520">
    <property type="component" value="Unassembled WGS sequence"/>
</dbReference>
<gene>
    <name evidence="4" type="ORF">A2U01_0000242</name>
</gene>
<dbReference type="InterPro" id="IPR036875">
    <property type="entry name" value="Znf_CCHC_sf"/>
</dbReference>
<reference evidence="4 5" key="1">
    <citation type="journal article" date="2018" name="Front. Plant Sci.">
        <title>Red Clover (Trifolium pratense) and Zigzag Clover (T. medium) - A Picture of Genomic Similarities and Differences.</title>
        <authorList>
            <person name="Dluhosova J."/>
            <person name="Istvanek J."/>
            <person name="Nedelnik J."/>
            <person name="Repkova J."/>
        </authorList>
    </citation>
    <scope>NUCLEOTIDE SEQUENCE [LARGE SCALE GENOMIC DNA]</scope>
    <source>
        <strain evidence="5">cv. 10/8</strain>
        <tissue evidence="4">Leaf</tissue>
    </source>
</reference>
<dbReference type="AlphaFoldDB" id="A0A392LX10"/>
<evidence type="ECO:0000313" key="4">
    <source>
        <dbReference type="EMBL" id="MCH79492.1"/>
    </source>
</evidence>
<dbReference type="PANTHER" id="PTHR31286:SF99">
    <property type="entry name" value="DUF4283 DOMAIN-CONTAINING PROTEIN"/>
    <property type="match status" value="1"/>
</dbReference>
<dbReference type="GO" id="GO:0008270">
    <property type="term" value="F:zinc ion binding"/>
    <property type="evidence" value="ECO:0007669"/>
    <property type="project" value="UniProtKB-KW"/>
</dbReference>
<name>A0A392LX10_9FABA</name>
<feature type="compositionally biased region" description="Polar residues" evidence="2">
    <location>
        <begin position="361"/>
        <end position="395"/>
    </location>
</feature>
<feature type="domain" description="CCHC-type" evidence="3">
    <location>
        <begin position="301"/>
        <end position="316"/>
    </location>
</feature>
<evidence type="ECO:0000256" key="2">
    <source>
        <dbReference type="SAM" id="MobiDB-lite"/>
    </source>
</evidence>
<feature type="region of interest" description="Disordered" evidence="2">
    <location>
        <begin position="322"/>
        <end position="456"/>
    </location>
</feature>
<dbReference type="PANTHER" id="PTHR31286">
    <property type="entry name" value="GLYCINE-RICH CELL WALL STRUCTURAL PROTEIN 1.8-LIKE"/>
    <property type="match status" value="1"/>
</dbReference>
<dbReference type="Pfam" id="PF14111">
    <property type="entry name" value="DUF4283"/>
    <property type="match status" value="1"/>
</dbReference>
<proteinExistence type="predicted"/>
<feature type="compositionally biased region" description="Basic and acidic residues" evidence="2">
    <location>
        <begin position="434"/>
        <end position="452"/>
    </location>
</feature>
<dbReference type="InterPro" id="IPR025558">
    <property type="entry name" value="DUF4283"/>
</dbReference>
<evidence type="ECO:0000256" key="1">
    <source>
        <dbReference type="PROSITE-ProRule" id="PRU00047"/>
    </source>
</evidence>
<comment type="caution">
    <text evidence="4">The sequence shown here is derived from an EMBL/GenBank/DDBJ whole genome shotgun (WGS) entry which is preliminary data.</text>
</comment>
<feature type="compositionally biased region" description="Low complexity" evidence="2">
    <location>
        <begin position="423"/>
        <end position="433"/>
    </location>
</feature>
<keyword evidence="5" id="KW-1185">Reference proteome</keyword>
<feature type="compositionally biased region" description="Basic and acidic residues" evidence="2">
    <location>
        <begin position="22"/>
        <end position="39"/>
    </location>
</feature>
<evidence type="ECO:0000259" key="3">
    <source>
        <dbReference type="PROSITE" id="PS50158"/>
    </source>
</evidence>
<feature type="compositionally biased region" description="Basic and acidic residues" evidence="2">
    <location>
        <begin position="47"/>
        <end position="66"/>
    </location>
</feature>
<keyword evidence="1" id="KW-0862">Zinc</keyword>
<accession>A0A392LX10</accession>
<sequence>MNDSNPLLGFTADQHAPPCDEIDQRERSAKKIKNHEHNNEATTSSKSFEDDRELVHQKNKERRPLSYKETMLGSQDNINGEKEGSRGTTGMDMNEDEEDDSAGVEGTIEEQKVGEVDCPIFKFSEKEEQRIQRPWKQGVIVQLLGRKIGYKALETRLKQMWVRRGIIQIVDLSHDFYLVTFTSWEDQCRAMMEGPWLIYDHYLVVRPWSPNFNPATAVTTSTAVWVRFSGLPIEYYDARILHFIGNRIGKTVKVDKNTLLQERGKYARLCVEVDLSKPLLAMFTLKERQYKVEYEGLHLLCLNCGRFGHYVEGCPEIVKTAGEKGGGEKGVVNNEGASMTRAEGPWTIVQKPRRQRKSKDATTTAGENNAQKGTERGTTTVENSGSRFSILGDNSDQQEEDMRENSRKVNDNTDKEVHTSNMKSKQSKSQISHQVEREKNNMSETQVHKESTKGGARVNKNQNITASRVTFKDKKATPMSKKVENYAELIDHSQITNFFNNPILKQGETLQANMGKRQMLLPNIHLLGSDNQENVHFEYHRDPGINGGDKISVTSIESPLLSPTQHDTSLIQSKGGHKVRDMEVFEHVKDNGEPNVEESDMEIVLETPNVDKQA</sequence>
<dbReference type="GO" id="GO:0003676">
    <property type="term" value="F:nucleic acid binding"/>
    <property type="evidence" value="ECO:0007669"/>
    <property type="project" value="InterPro"/>
</dbReference>
<dbReference type="SUPFAM" id="SSF57756">
    <property type="entry name" value="Retrovirus zinc finger-like domains"/>
    <property type="match status" value="1"/>
</dbReference>
<keyword evidence="1" id="KW-0479">Metal-binding</keyword>
<dbReference type="InterPro" id="IPR040256">
    <property type="entry name" value="At4g02000-like"/>
</dbReference>
<dbReference type="InterPro" id="IPR001878">
    <property type="entry name" value="Znf_CCHC"/>
</dbReference>
<dbReference type="PROSITE" id="PS50158">
    <property type="entry name" value="ZF_CCHC"/>
    <property type="match status" value="1"/>
</dbReference>
<organism evidence="4 5">
    <name type="scientific">Trifolium medium</name>
    <dbReference type="NCBI Taxonomy" id="97028"/>
    <lineage>
        <taxon>Eukaryota</taxon>
        <taxon>Viridiplantae</taxon>
        <taxon>Streptophyta</taxon>
        <taxon>Embryophyta</taxon>
        <taxon>Tracheophyta</taxon>
        <taxon>Spermatophyta</taxon>
        <taxon>Magnoliopsida</taxon>
        <taxon>eudicotyledons</taxon>
        <taxon>Gunneridae</taxon>
        <taxon>Pentapetalae</taxon>
        <taxon>rosids</taxon>
        <taxon>fabids</taxon>
        <taxon>Fabales</taxon>
        <taxon>Fabaceae</taxon>
        <taxon>Papilionoideae</taxon>
        <taxon>50 kb inversion clade</taxon>
        <taxon>NPAAA clade</taxon>
        <taxon>Hologalegina</taxon>
        <taxon>IRL clade</taxon>
        <taxon>Trifolieae</taxon>
        <taxon>Trifolium</taxon>
    </lineage>
</organism>
<dbReference type="EMBL" id="LXQA010000143">
    <property type="protein sequence ID" value="MCH79492.1"/>
    <property type="molecule type" value="Genomic_DNA"/>
</dbReference>
<evidence type="ECO:0000313" key="5">
    <source>
        <dbReference type="Proteomes" id="UP000265520"/>
    </source>
</evidence>
<protein>
    <recommendedName>
        <fullName evidence="3">CCHC-type domain-containing protein</fullName>
    </recommendedName>
</protein>
<feature type="region of interest" description="Disordered" evidence="2">
    <location>
        <begin position="1"/>
        <end position="99"/>
    </location>
</feature>
<keyword evidence="1" id="KW-0863">Zinc-finger</keyword>
<feature type="compositionally biased region" description="Basic and acidic residues" evidence="2">
    <location>
        <begin position="403"/>
        <end position="418"/>
    </location>
</feature>